<organism evidence="2 3">
    <name type="scientific">Gordonia cholesterolivorans</name>
    <dbReference type="NCBI Taxonomy" id="559625"/>
    <lineage>
        <taxon>Bacteria</taxon>
        <taxon>Bacillati</taxon>
        <taxon>Actinomycetota</taxon>
        <taxon>Actinomycetes</taxon>
        <taxon>Mycobacteriales</taxon>
        <taxon>Gordoniaceae</taxon>
        <taxon>Gordonia</taxon>
    </lineage>
</organism>
<feature type="region of interest" description="Disordered" evidence="1">
    <location>
        <begin position="77"/>
        <end position="142"/>
    </location>
</feature>
<evidence type="ECO:0000313" key="2">
    <source>
        <dbReference type="EMBL" id="GAA2393537.1"/>
    </source>
</evidence>
<name>A0ABN3I3Q3_9ACTN</name>
<proteinExistence type="predicted"/>
<protein>
    <submittedName>
        <fullName evidence="2">Uncharacterized protein</fullName>
    </submittedName>
</protein>
<feature type="compositionally biased region" description="Basic and acidic residues" evidence="1">
    <location>
        <begin position="98"/>
        <end position="111"/>
    </location>
</feature>
<dbReference type="EMBL" id="BAAARB010000033">
    <property type="protein sequence ID" value="GAA2393537.1"/>
    <property type="molecule type" value="Genomic_DNA"/>
</dbReference>
<comment type="caution">
    <text evidence="2">The sequence shown here is derived from an EMBL/GenBank/DDBJ whole genome shotgun (WGS) entry which is preliminary data.</text>
</comment>
<feature type="compositionally biased region" description="Polar residues" evidence="1">
    <location>
        <begin position="80"/>
        <end position="89"/>
    </location>
</feature>
<evidence type="ECO:0000313" key="3">
    <source>
        <dbReference type="Proteomes" id="UP001501170"/>
    </source>
</evidence>
<sequence>MLAELCTDLRPLLARNVRDQTWTVSWPENDLQPHQLTSMGAGERSKDTTGDLFARADRQRYPAMSWQAHRRRSLRIDWSTPGSSTQPNQVWRHRPYRPSRDGRISPKKPGDRAGFTARLQNHARLPGQAGERTDGRTCSFNR</sequence>
<accession>A0ABN3I3Q3</accession>
<keyword evidence="3" id="KW-1185">Reference proteome</keyword>
<reference evidence="2 3" key="1">
    <citation type="journal article" date="2019" name="Int. J. Syst. Evol. Microbiol.">
        <title>The Global Catalogue of Microorganisms (GCM) 10K type strain sequencing project: providing services to taxonomists for standard genome sequencing and annotation.</title>
        <authorList>
            <consortium name="The Broad Institute Genomics Platform"/>
            <consortium name="The Broad Institute Genome Sequencing Center for Infectious Disease"/>
            <person name="Wu L."/>
            <person name="Ma J."/>
        </authorList>
    </citation>
    <scope>NUCLEOTIDE SEQUENCE [LARGE SCALE GENOMIC DNA]</scope>
    <source>
        <strain evidence="2 3">JCM 16227</strain>
    </source>
</reference>
<evidence type="ECO:0000256" key="1">
    <source>
        <dbReference type="SAM" id="MobiDB-lite"/>
    </source>
</evidence>
<gene>
    <name evidence="2" type="ORF">GCM10009855_36420</name>
</gene>
<dbReference type="Proteomes" id="UP001501170">
    <property type="component" value="Unassembled WGS sequence"/>
</dbReference>